<proteinExistence type="predicted"/>
<organism evidence="1">
    <name type="scientific">Myoviridae sp. ctgXL3</name>
    <dbReference type="NCBI Taxonomy" id="2826681"/>
    <lineage>
        <taxon>Viruses</taxon>
        <taxon>Duplodnaviria</taxon>
        <taxon>Heunggongvirae</taxon>
        <taxon>Uroviricota</taxon>
        <taxon>Caudoviricetes</taxon>
    </lineage>
</organism>
<sequence length="91" mass="10478">MTRELEAAIEDLKEGINLMSEAIITIVTEVAKVIDEEDIDIDSEEDLEGFVERFLETPEEDLPELEEITDENPVNSRETLIIEDEDIRAWD</sequence>
<accession>A0A8S5QRX9</accession>
<name>A0A8S5QRX9_9CAUD</name>
<evidence type="ECO:0000313" key="1">
    <source>
        <dbReference type="EMBL" id="DAE21501.1"/>
    </source>
</evidence>
<reference evidence="1" key="1">
    <citation type="journal article" date="2021" name="Proc. Natl. Acad. Sci. U.S.A.">
        <title>A Catalog of Tens of Thousands of Viruses from Human Metagenomes Reveals Hidden Associations with Chronic Diseases.</title>
        <authorList>
            <person name="Tisza M.J."/>
            <person name="Buck C.B."/>
        </authorList>
    </citation>
    <scope>NUCLEOTIDE SEQUENCE</scope>
    <source>
        <strain evidence="1">CtgXL3</strain>
    </source>
</reference>
<protein>
    <submittedName>
        <fullName evidence="1">Uncharacterized protein</fullName>
    </submittedName>
</protein>
<dbReference type="EMBL" id="BK015712">
    <property type="protein sequence ID" value="DAE21501.1"/>
    <property type="molecule type" value="Genomic_DNA"/>
</dbReference>